<feature type="region of interest" description="Disordered" evidence="1">
    <location>
        <begin position="87"/>
        <end position="112"/>
    </location>
</feature>
<comment type="caution">
    <text evidence="2">The sequence shown here is derived from an EMBL/GenBank/DDBJ whole genome shotgun (WGS) entry which is preliminary data.</text>
</comment>
<gene>
    <name evidence="2" type="ORF">TGDOM2_315885</name>
</gene>
<feature type="region of interest" description="Disordered" evidence="1">
    <location>
        <begin position="1373"/>
        <end position="1397"/>
    </location>
</feature>
<feature type="region of interest" description="Disordered" evidence="1">
    <location>
        <begin position="125"/>
        <end position="195"/>
    </location>
</feature>
<dbReference type="Pfam" id="PF11397">
    <property type="entry name" value="GlcNAc"/>
    <property type="match status" value="2"/>
</dbReference>
<feature type="compositionally biased region" description="Low complexity" evidence="1">
    <location>
        <begin position="403"/>
        <end position="425"/>
    </location>
</feature>
<dbReference type="Proteomes" id="UP000028837">
    <property type="component" value="Unassembled WGS sequence"/>
</dbReference>
<protein>
    <submittedName>
        <fullName evidence="2">Putative glycosyltransferase</fullName>
        <ecNumber evidence="2">2.4.1.229</ecNumber>
    </submittedName>
</protein>
<organism evidence="2 3">
    <name type="scientific">Toxoplasma gondii GAB2-2007-GAL-DOM2</name>
    <dbReference type="NCBI Taxonomy" id="1130820"/>
    <lineage>
        <taxon>Eukaryota</taxon>
        <taxon>Sar</taxon>
        <taxon>Alveolata</taxon>
        <taxon>Apicomplexa</taxon>
        <taxon>Conoidasida</taxon>
        <taxon>Coccidia</taxon>
        <taxon>Eucoccidiorida</taxon>
        <taxon>Eimeriorina</taxon>
        <taxon>Sarcocystidae</taxon>
        <taxon>Toxoplasma</taxon>
    </lineage>
</organism>
<reference evidence="2 3" key="1">
    <citation type="submission" date="2014-02" db="EMBL/GenBank/DDBJ databases">
        <authorList>
            <person name="Sibley D."/>
            <person name="Venepally P."/>
            <person name="Karamycheva S."/>
            <person name="Hadjithomas M."/>
            <person name="Khan A."/>
            <person name="Brunk B."/>
            <person name="Roos D."/>
            <person name="Caler E."/>
            <person name="Lorenzi H."/>
        </authorList>
    </citation>
    <scope>NUCLEOTIDE SEQUENCE [LARGE SCALE GENOMIC DNA]</scope>
    <source>
        <strain evidence="2 3">GAB2-2007-GAL-DOM2</strain>
    </source>
</reference>
<feature type="compositionally biased region" description="Low complexity" evidence="1">
    <location>
        <begin position="589"/>
        <end position="629"/>
    </location>
</feature>
<dbReference type="InterPro" id="IPR021067">
    <property type="entry name" value="Glycosyltransferase"/>
</dbReference>
<dbReference type="EC" id="2.4.1.229" evidence="2"/>
<dbReference type="OrthoDB" id="443147at2759"/>
<dbReference type="GO" id="GO:0033830">
    <property type="term" value="F:Skp1-protein-hydroxyproline N-acetylglucosaminyltransferase activity"/>
    <property type="evidence" value="ECO:0007669"/>
    <property type="project" value="UniProtKB-EC"/>
</dbReference>
<name>A0A086JX78_TOXGO</name>
<accession>A0A086JX78</accession>
<keyword evidence="2" id="KW-0328">Glycosyltransferase</keyword>
<feature type="compositionally biased region" description="Basic and acidic residues" evidence="1">
    <location>
        <begin position="652"/>
        <end position="666"/>
    </location>
</feature>
<feature type="region of interest" description="Disordered" evidence="1">
    <location>
        <begin position="379"/>
        <end position="425"/>
    </location>
</feature>
<keyword evidence="2" id="KW-0808">Transferase</keyword>
<sequence>MDACGRTKAHQRVSCSFAPIGSEIEKELPVRISWSVASYRDNQLASTLLSAFHFAHFPSRLFPVVLWQGELQAPCCLCRTAKVPETGPGTGGKETNFTKADAEESSTSFPHCQTKCTKSVSDVAQVEKGDAHQGKRSQRNNTLESSEVDEENGDAVESVSTDGYRGHGKEPLTSSKSGREGTAAAPDTRFEPVSRSVSSCAQKQRRLDGCHCWCHTFKETVSSFASQSNLLEAHPVGRDSRHPRAADSAEGRDGQSASYERIWRWQVERGKRLTERKETAKYFLVPCDNASETKPPAVEPNPATAVGEPPTKSNLNEESFDLWELALFIWRRRIGADASLSHRQRILARKKRGGKHFPNTSAFSGENACDIKRVCGEKQNEGTQRRKTSLGAPEMSERDTREAQPTQPHPQTAQERNGRASASLSSFSASFPDSVTTALPMLPPGFSLSLKRVAMRQIIDLLPRWLQMSLLARKPPFSLDVTEGVEESHDEEDAHEAATARHLPLRCYLLSVVLPALPSEEDKARFSFVVEDSRKGEDQDIGQQTRQREHKQETAHQLLRIPVLELLMPKIKERRTTSRIDATSRAPVSSCSSTSFESSVHAPSWRPPLSRSSPLPASSPSESEVPPASKQVSEREDIRRASGKGEEEDVDAPDRGDDRRSVRIEEEAREDEEEDERACMRIAFLDWRESRGPCLARAICEWLLPVSPSREARTSGEETRLELFLQTDSHMRFAPHFDCFLLRQLKLAAALSAERRRAQASSQSTHSSFSPHRGASSSGTSFDLLRSACSSLLLTEKVILTGYPPGYEEGTPFFEYPRPPQTSGQEAFSSFSNCLSEACAAPSLISLLPPAQTLSSLPPVSSSTSSSFASSACLSSSTSSSSASSAFPTSTSSFSSSPSSSSTSYLSPFTSSASSSSPTLTSCFTASSCDSWCSSSEAERSGVVDGPATLCPQQVCSSSSAEVSPVARGIQDSRDLVLPLQAKINEGKEKKILTVGRDETGEGEKNAEYETLNEIPRLSFPETYFPGILLCAGHFDRNGLLRTKGRMLRVPGPTLKAACMGSGGAGQGSTRKEHIIDDGCSSLLASSPPIPSPSTSLSCASSSFSDASTVPLSFPSSESSGLGVDARDVPEKTTHRLNQVTACSCPCLHCCGFAEAACGASEGGPSKPAESAPPSFLASSDLSAARSSPSFFAPPSSSGSLNCFRPLESLFWAAGFSFGPARVTREVGYDPRLHFVFFGEEQTMTLRLFTHGWSFYAPRFSVVFHLWTRARRPFFKADLFRLLSEDGDKRNERTTGRKRRCTQQAKSVLSAHVPLHKTRDTTETDSWRTVHENETGDTPTTTRDIREETLPRPIDAALCFSHVAVSKSPLCPSQSASFTEELPTPAPPLSSPSSSSLSLFFPPRLSSSSSRPSLAEMLSPGEARVHRILSATAESTTAADLCSLGLGSQRRPESFWREIDVDAAKKVISRRARNGGYSEDIFQVTAEEHRAQREGVQLLLSLLTERKKDM</sequence>
<feature type="region of interest" description="Disordered" evidence="1">
    <location>
        <begin position="575"/>
        <end position="675"/>
    </location>
</feature>
<dbReference type="EMBL" id="AHZU02001071">
    <property type="protein sequence ID" value="KFG36746.1"/>
    <property type="molecule type" value="Genomic_DNA"/>
</dbReference>
<proteinExistence type="predicted"/>
<evidence type="ECO:0000313" key="3">
    <source>
        <dbReference type="Proteomes" id="UP000028837"/>
    </source>
</evidence>
<feature type="region of interest" description="Disordered" evidence="1">
    <location>
        <begin position="532"/>
        <end position="555"/>
    </location>
</feature>
<dbReference type="PANTHER" id="PTHR34496">
    <property type="entry name" value="GLCNAC TRANSFERASE-RELATED"/>
    <property type="match status" value="1"/>
</dbReference>
<feature type="region of interest" description="Disordered" evidence="1">
    <location>
        <begin position="293"/>
        <end position="312"/>
    </location>
</feature>
<dbReference type="PANTHER" id="PTHR34496:SF9">
    <property type="entry name" value="[SKP1-PROTEIN]-HYDROXYPROLINE N-ACETYLGLUCOSAMINYLTRANSFERASE"/>
    <property type="match status" value="1"/>
</dbReference>
<evidence type="ECO:0000313" key="2">
    <source>
        <dbReference type="EMBL" id="KFG36746.1"/>
    </source>
</evidence>
<dbReference type="VEuPathDB" id="ToxoDB:TGDOM2_315885"/>
<evidence type="ECO:0000256" key="1">
    <source>
        <dbReference type="SAM" id="MobiDB-lite"/>
    </source>
</evidence>
<feature type="compositionally biased region" description="Basic and acidic residues" evidence="1">
    <location>
        <begin position="632"/>
        <end position="645"/>
    </location>
</feature>